<protein>
    <submittedName>
        <fullName evidence="1">Uncharacterized protein</fullName>
    </submittedName>
</protein>
<proteinExistence type="predicted"/>
<name>A0A225VPR9_9STRA</name>
<sequence>MEYGILYATTKTRVVFCTGKSYSRSTLQYWERHLQLMRLAVRDKRRGKKLMVGGSGRVSPSWVVEDAMCNWIKDEGRKERPPLGLGVMTPFKSSLKDRYTELYSKTPPPSSGVAMACFVQCMHFAL</sequence>
<evidence type="ECO:0000313" key="2">
    <source>
        <dbReference type="Proteomes" id="UP000198211"/>
    </source>
</evidence>
<evidence type="ECO:0000313" key="1">
    <source>
        <dbReference type="EMBL" id="OWZ07325.1"/>
    </source>
</evidence>
<gene>
    <name evidence="1" type="ORF">PHMEG_00020293</name>
</gene>
<dbReference type="OrthoDB" id="166154at2759"/>
<organism evidence="1 2">
    <name type="scientific">Phytophthora megakarya</name>
    <dbReference type="NCBI Taxonomy" id="4795"/>
    <lineage>
        <taxon>Eukaryota</taxon>
        <taxon>Sar</taxon>
        <taxon>Stramenopiles</taxon>
        <taxon>Oomycota</taxon>
        <taxon>Peronosporomycetes</taxon>
        <taxon>Peronosporales</taxon>
        <taxon>Peronosporaceae</taxon>
        <taxon>Phytophthora</taxon>
    </lineage>
</organism>
<dbReference type="AlphaFoldDB" id="A0A225VPR9"/>
<dbReference type="EMBL" id="NBNE01003584">
    <property type="protein sequence ID" value="OWZ07325.1"/>
    <property type="molecule type" value="Genomic_DNA"/>
</dbReference>
<accession>A0A225VPR9</accession>
<reference evidence="2" key="1">
    <citation type="submission" date="2017-03" db="EMBL/GenBank/DDBJ databases">
        <title>Phytopthora megakarya and P. palmivora, two closely related causual agents of cacao black pod achieved similar genome size and gene model numbers by different mechanisms.</title>
        <authorList>
            <person name="Ali S."/>
            <person name="Shao J."/>
            <person name="Larry D.J."/>
            <person name="Kronmiller B."/>
            <person name="Shen D."/>
            <person name="Strem M.D."/>
            <person name="Melnick R.L."/>
            <person name="Guiltinan M.J."/>
            <person name="Tyler B.M."/>
            <person name="Meinhardt L.W."/>
            <person name="Bailey B.A."/>
        </authorList>
    </citation>
    <scope>NUCLEOTIDE SEQUENCE [LARGE SCALE GENOMIC DNA]</scope>
    <source>
        <strain evidence="2">zdho120</strain>
    </source>
</reference>
<comment type="caution">
    <text evidence="1">The sequence shown here is derived from an EMBL/GenBank/DDBJ whole genome shotgun (WGS) entry which is preliminary data.</text>
</comment>
<dbReference type="Proteomes" id="UP000198211">
    <property type="component" value="Unassembled WGS sequence"/>
</dbReference>
<keyword evidence="2" id="KW-1185">Reference proteome</keyword>